<dbReference type="PROSITE" id="PS51782">
    <property type="entry name" value="LYSM"/>
    <property type="match status" value="1"/>
</dbReference>
<dbReference type="InterPro" id="IPR036779">
    <property type="entry name" value="LysM_dom_sf"/>
</dbReference>
<dbReference type="InterPro" id="IPR018392">
    <property type="entry name" value="LysM"/>
</dbReference>
<organism evidence="3 4">
    <name type="scientific">Adiantum capillus-veneris</name>
    <name type="common">Maidenhair fern</name>
    <dbReference type="NCBI Taxonomy" id="13818"/>
    <lineage>
        <taxon>Eukaryota</taxon>
        <taxon>Viridiplantae</taxon>
        <taxon>Streptophyta</taxon>
        <taxon>Embryophyta</taxon>
        <taxon>Tracheophyta</taxon>
        <taxon>Polypodiopsida</taxon>
        <taxon>Polypodiidae</taxon>
        <taxon>Polypodiales</taxon>
        <taxon>Pteridineae</taxon>
        <taxon>Pteridaceae</taxon>
        <taxon>Vittarioideae</taxon>
        <taxon>Adiantum</taxon>
    </lineage>
</organism>
<dbReference type="AlphaFoldDB" id="A0A9D4UJ70"/>
<protein>
    <recommendedName>
        <fullName evidence="2">LysM domain-containing protein</fullName>
    </recommendedName>
</protein>
<keyword evidence="1" id="KW-1133">Transmembrane helix</keyword>
<feature type="transmembrane region" description="Helical" evidence="1">
    <location>
        <begin position="12"/>
        <end position="31"/>
    </location>
</feature>
<dbReference type="Gene3D" id="3.10.350.10">
    <property type="entry name" value="LysM domain"/>
    <property type="match status" value="1"/>
</dbReference>
<evidence type="ECO:0000256" key="1">
    <source>
        <dbReference type="SAM" id="Phobius"/>
    </source>
</evidence>
<dbReference type="SMART" id="SM00257">
    <property type="entry name" value="LysM"/>
    <property type="match status" value="1"/>
</dbReference>
<feature type="domain" description="LysM" evidence="2">
    <location>
        <begin position="44"/>
        <end position="87"/>
    </location>
</feature>
<reference evidence="3" key="1">
    <citation type="submission" date="2021-01" db="EMBL/GenBank/DDBJ databases">
        <title>Adiantum capillus-veneris genome.</title>
        <authorList>
            <person name="Fang Y."/>
            <person name="Liao Q."/>
        </authorList>
    </citation>
    <scope>NUCLEOTIDE SEQUENCE</scope>
    <source>
        <strain evidence="3">H3</strain>
        <tissue evidence="3">Leaf</tissue>
    </source>
</reference>
<comment type="caution">
    <text evidence="3">The sequence shown here is derived from an EMBL/GenBank/DDBJ whole genome shotgun (WGS) entry which is preliminary data.</text>
</comment>
<gene>
    <name evidence="3" type="ORF">GOP47_0016877</name>
</gene>
<keyword evidence="1" id="KW-0472">Membrane</keyword>
<evidence type="ECO:0000313" key="3">
    <source>
        <dbReference type="EMBL" id="KAI5068532.1"/>
    </source>
</evidence>
<dbReference type="EMBL" id="JABFUD020000016">
    <property type="protein sequence ID" value="KAI5068532.1"/>
    <property type="molecule type" value="Genomic_DNA"/>
</dbReference>
<dbReference type="CDD" id="cd00118">
    <property type="entry name" value="LysM"/>
    <property type="match status" value="1"/>
</dbReference>
<sequence length="89" mass="9205">MSPAKSEAGDGGAVAKAAGVVVAAGVAWSLYKSVGPLFMKPKRQPYHIVKGDTLFSIAQTHGVSVEVLKEANGIYGDDIYAGDTLSIPK</sequence>
<keyword evidence="4" id="KW-1185">Reference proteome</keyword>
<dbReference type="SUPFAM" id="SSF54106">
    <property type="entry name" value="LysM domain"/>
    <property type="match status" value="1"/>
</dbReference>
<accession>A0A9D4UJ70</accession>
<dbReference type="Proteomes" id="UP000886520">
    <property type="component" value="Chromosome 16"/>
</dbReference>
<dbReference type="Pfam" id="PF01476">
    <property type="entry name" value="LysM"/>
    <property type="match status" value="1"/>
</dbReference>
<name>A0A9D4UJ70_ADICA</name>
<proteinExistence type="predicted"/>
<keyword evidence="1" id="KW-0812">Transmembrane</keyword>
<dbReference type="OrthoDB" id="2107166at2759"/>
<evidence type="ECO:0000259" key="2">
    <source>
        <dbReference type="PROSITE" id="PS51782"/>
    </source>
</evidence>
<evidence type="ECO:0000313" key="4">
    <source>
        <dbReference type="Proteomes" id="UP000886520"/>
    </source>
</evidence>